<dbReference type="InterPro" id="IPR000847">
    <property type="entry name" value="LysR_HTH_N"/>
</dbReference>
<keyword evidence="7" id="KW-1185">Reference proteome</keyword>
<evidence type="ECO:0000256" key="1">
    <source>
        <dbReference type="ARBA" id="ARBA00009437"/>
    </source>
</evidence>
<dbReference type="PANTHER" id="PTHR30419:SF8">
    <property type="entry name" value="NITROGEN ASSIMILATION TRANSCRIPTIONAL ACTIVATOR-RELATED"/>
    <property type="match status" value="1"/>
</dbReference>
<keyword evidence="2" id="KW-0805">Transcription regulation</keyword>
<dbReference type="GO" id="GO:0003700">
    <property type="term" value="F:DNA-binding transcription factor activity"/>
    <property type="evidence" value="ECO:0007669"/>
    <property type="project" value="InterPro"/>
</dbReference>
<dbReference type="GO" id="GO:0003677">
    <property type="term" value="F:DNA binding"/>
    <property type="evidence" value="ECO:0007669"/>
    <property type="project" value="UniProtKB-KW"/>
</dbReference>
<sequence length="320" mass="34729">MDNKIARNLSLKQFRAFVSVANCGSFSGAAQELAISQPALSLSIQQFEEIVGVPLLSRTTRSVSLTPLGQEFLPRAEKILADVESAILSTRTSAEKQKNRVTVAVLPSIAIRILPQAIRSYSALAPNVKIHMQDDNGRGVEAQVLNGDADFGISNSWSDNTELNYQPFLRDQMGLICRGDHKLARRKSPLTWSDLTDLSFVGMAPDTGTSRLTKGVEGLPTCVLSPDFTVLTIAALVGIIEGGEAVSALPALAAPDYLNPSLVYRSLSEPELYRELQLIIPKNRPLSSAADKFTEFLLGQYHEISSMFPNHTVKSATSLS</sequence>
<keyword evidence="4" id="KW-0804">Transcription</keyword>
<dbReference type="Gene3D" id="1.10.10.10">
    <property type="entry name" value="Winged helix-like DNA-binding domain superfamily/Winged helix DNA-binding domain"/>
    <property type="match status" value="1"/>
</dbReference>
<dbReference type="InterPro" id="IPR036388">
    <property type="entry name" value="WH-like_DNA-bd_sf"/>
</dbReference>
<gene>
    <name evidence="6" type="ORF">SAMN05444358_1167</name>
</gene>
<dbReference type="RefSeq" id="WP_074739426.1">
    <property type="nucleotide sequence ID" value="NZ_FNNP01000016.1"/>
</dbReference>
<dbReference type="GO" id="GO:0005829">
    <property type="term" value="C:cytosol"/>
    <property type="evidence" value="ECO:0007669"/>
    <property type="project" value="TreeGrafter"/>
</dbReference>
<evidence type="ECO:0000313" key="6">
    <source>
        <dbReference type="EMBL" id="SDX91574.1"/>
    </source>
</evidence>
<dbReference type="AlphaFoldDB" id="A0A1H3FN57"/>
<proteinExistence type="inferred from homology"/>
<protein>
    <submittedName>
        <fullName evidence="6">Transcriptional regulator, LysR family</fullName>
    </submittedName>
</protein>
<dbReference type="Pfam" id="PF03466">
    <property type="entry name" value="LysR_substrate"/>
    <property type="match status" value="1"/>
</dbReference>
<keyword evidence="3" id="KW-0238">DNA-binding</keyword>
<evidence type="ECO:0000313" key="7">
    <source>
        <dbReference type="Proteomes" id="UP000183400"/>
    </source>
</evidence>
<feature type="domain" description="HTH lysR-type" evidence="5">
    <location>
        <begin position="9"/>
        <end position="66"/>
    </location>
</feature>
<evidence type="ECO:0000256" key="4">
    <source>
        <dbReference type="ARBA" id="ARBA00023163"/>
    </source>
</evidence>
<evidence type="ECO:0000256" key="2">
    <source>
        <dbReference type="ARBA" id="ARBA00023015"/>
    </source>
</evidence>
<evidence type="ECO:0000256" key="3">
    <source>
        <dbReference type="ARBA" id="ARBA00023125"/>
    </source>
</evidence>
<dbReference type="Proteomes" id="UP000183400">
    <property type="component" value="Unassembled WGS sequence"/>
</dbReference>
<dbReference type="SUPFAM" id="SSF53850">
    <property type="entry name" value="Periplasmic binding protein-like II"/>
    <property type="match status" value="1"/>
</dbReference>
<dbReference type="Pfam" id="PF00126">
    <property type="entry name" value="HTH_1"/>
    <property type="match status" value="1"/>
</dbReference>
<comment type="similarity">
    <text evidence="1">Belongs to the LysR transcriptional regulatory family.</text>
</comment>
<accession>A0A1H3FN57</accession>
<evidence type="ECO:0000259" key="5">
    <source>
        <dbReference type="PROSITE" id="PS50931"/>
    </source>
</evidence>
<dbReference type="InterPro" id="IPR005119">
    <property type="entry name" value="LysR_subst-bd"/>
</dbReference>
<dbReference type="OrthoDB" id="9815174at2"/>
<dbReference type="InterPro" id="IPR036390">
    <property type="entry name" value="WH_DNA-bd_sf"/>
</dbReference>
<organism evidence="6 7">
    <name type="scientific">Ruegeria halocynthiae</name>
    <dbReference type="NCBI Taxonomy" id="985054"/>
    <lineage>
        <taxon>Bacteria</taxon>
        <taxon>Pseudomonadati</taxon>
        <taxon>Pseudomonadota</taxon>
        <taxon>Alphaproteobacteria</taxon>
        <taxon>Rhodobacterales</taxon>
        <taxon>Roseobacteraceae</taxon>
        <taxon>Ruegeria</taxon>
    </lineage>
</organism>
<dbReference type="FunFam" id="1.10.10.10:FF:000001">
    <property type="entry name" value="LysR family transcriptional regulator"/>
    <property type="match status" value="1"/>
</dbReference>
<dbReference type="PANTHER" id="PTHR30419">
    <property type="entry name" value="HTH-TYPE TRANSCRIPTIONAL REGULATOR YBHD"/>
    <property type="match status" value="1"/>
</dbReference>
<dbReference type="PRINTS" id="PR00039">
    <property type="entry name" value="HTHLYSR"/>
</dbReference>
<dbReference type="InterPro" id="IPR050950">
    <property type="entry name" value="HTH-type_LysR_regulators"/>
</dbReference>
<dbReference type="CDD" id="cd08440">
    <property type="entry name" value="PBP2_LTTR_like_4"/>
    <property type="match status" value="1"/>
</dbReference>
<dbReference type="STRING" id="985054.SAMN05444358_1167"/>
<reference evidence="7" key="1">
    <citation type="submission" date="2016-10" db="EMBL/GenBank/DDBJ databases">
        <authorList>
            <person name="Varghese N."/>
            <person name="Submissions S."/>
        </authorList>
    </citation>
    <scope>NUCLEOTIDE SEQUENCE [LARGE SCALE GENOMIC DNA]</scope>
    <source>
        <strain evidence="7">DSM 27839</strain>
    </source>
</reference>
<dbReference type="EMBL" id="FNNP01000016">
    <property type="protein sequence ID" value="SDX91574.1"/>
    <property type="molecule type" value="Genomic_DNA"/>
</dbReference>
<dbReference type="Gene3D" id="3.40.190.290">
    <property type="match status" value="1"/>
</dbReference>
<dbReference type="SUPFAM" id="SSF46785">
    <property type="entry name" value="Winged helix' DNA-binding domain"/>
    <property type="match status" value="1"/>
</dbReference>
<dbReference type="PROSITE" id="PS50931">
    <property type="entry name" value="HTH_LYSR"/>
    <property type="match status" value="1"/>
</dbReference>
<name>A0A1H3FN57_9RHOB</name>